<evidence type="ECO:0000313" key="3">
    <source>
        <dbReference type="Proteomes" id="UP000192758"/>
    </source>
</evidence>
<keyword evidence="3" id="KW-1185">Reference proteome</keyword>
<organism evidence="2 3">
    <name type="scientific">Ecytonucleospora hepatopenaei</name>
    <dbReference type="NCBI Taxonomy" id="646526"/>
    <lineage>
        <taxon>Eukaryota</taxon>
        <taxon>Fungi</taxon>
        <taxon>Fungi incertae sedis</taxon>
        <taxon>Microsporidia</taxon>
        <taxon>Enterocytozoonidae</taxon>
        <taxon>Ecytonucleospora</taxon>
    </lineage>
</organism>
<keyword evidence="1" id="KW-0472">Membrane</keyword>
<keyword evidence="1" id="KW-1133">Transmembrane helix</keyword>
<name>A0A1W0E3Q7_9MICR</name>
<dbReference type="EMBL" id="MNPJ01000024">
    <property type="protein sequence ID" value="OQS53887.1"/>
    <property type="molecule type" value="Genomic_DNA"/>
</dbReference>
<reference evidence="2 3" key="1">
    <citation type="journal article" date="2017" name="Environ. Microbiol.">
        <title>Decay of the glycolytic pathway and adaptation to intranuclear parasitism within Enterocytozoonidae microsporidia.</title>
        <authorList>
            <person name="Wiredu Boakye D."/>
            <person name="Jaroenlak P."/>
            <person name="Prachumwat A."/>
            <person name="Williams T.A."/>
            <person name="Bateman K.S."/>
            <person name="Itsathitphaisarn O."/>
            <person name="Sritunyalucksana K."/>
            <person name="Paszkiewicz K.H."/>
            <person name="Moore K.A."/>
            <person name="Stentiford G.D."/>
            <person name="Williams B.A."/>
        </authorList>
    </citation>
    <scope>NUCLEOTIDE SEQUENCE [LARGE SCALE GENOMIC DNA]</scope>
    <source>
        <strain evidence="2 3">TH1</strain>
    </source>
</reference>
<sequence>MIFLIYILMYFCIEKNNDIFGEEITETTVTKNLEGDLEICTTFSKIEYLNNTPTIVFLSCYSTNYSNSELLLKKTLRFDFLFFDDISKDGTKTTYTIKNLSEKLNFFIKQNEYLTHAHNMMQYDSFFMEFKVKYPTQKFKIMRTPYFTIENFNTNNVIKKNPEIQKLSLQNTIYNEQNYNKISIFPWSGLGKVSMILVIILFAIGILILLIKNHMENKIYHSRFAKFNDEMRRIAQEKTINDSEVMSA</sequence>
<dbReference type="Proteomes" id="UP000192758">
    <property type="component" value="Unassembled WGS sequence"/>
</dbReference>
<evidence type="ECO:0000256" key="1">
    <source>
        <dbReference type="SAM" id="Phobius"/>
    </source>
</evidence>
<protein>
    <submittedName>
        <fullName evidence="2">Uncharacterized protein</fullName>
    </submittedName>
</protein>
<gene>
    <name evidence="2" type="ORF">EHP00_709</name>
</gene>
<evidence type="ECO:0000313" key="2">
    <source>
        <dbReference type="EMBL" id="OQS53887.1"/>
    </source>
</evidence>
<dbReference type="VEuPathDB" id="MicrosporidiaDB:EHP00_709"/>
<keyword evidence="1" id="KW-0812">Transmembrane</keyword>
<feature type="transmembrane region" description="Helical" evidence="1">
    <location>
        <begin position="193"/>
        <end position="211"/>
    </location>
</feature>
<accession>A0A1W0E3Q7</accession>
<proteinExistence type="predicted"/>
<dbReference type="AlphaFoldDB" id="A0A1W0E3Q7"/>
<comment type="caution">
    <text evidence="2">The sequence shown here is derived from an EMBL/GenBank/DDBJ whole genome shotgun (WGS) entry which is preliminary data.</text>
</comment>